<evidence type="ECO:0000256" key="2">
    <source>
        <dbReference type="ARBA" id="ARBA00004613"/>
    </source>
</evidence>
<dbReference type="Pfam" id="PF03443">
    <property type="entry name" value="AA9"/>
    <property type="match status" value="1"/>
</dbReference>
<dbReference type="GO" id="GO:0005576">
    <property type="term" value="C:extracellular region"/>
    <property type="evidence" value="ECO:0007669"/>
    <property type="project" value="UniProtKB-SubCell"/>
</dbReference>
<evidence type="ECO:0000256" key="4">
    <source>
        <dbReference type="ARBA" id="ARBA00023157"/>
    </source>
</evidence>
<keyword evidence="6" id="KW-0732">Signal</keyword>
<feature type="compositionally biased region" description="Low complexity" evidence="5">
    <location>
        <begin position="292"/>
        <end position="310"/>
    </location>
</feature>
<evidence type="ECO:0000313" key="8">
    <source>
        <dbReference type="EMBL" id="KAH7092578.1"/>
    </source>
</evidence>
<comment type="subcellular location">
    <subcellularLocation>
        <location evidence="2">Secreted</location>
    </subcellularLocation>
</comment>
<dbReference type="AlphaFoldDB" id="A0A8K0RH91"/>
<gene>
    <name evidence="8" type="ORF">FB567DRAFT_435084</name>
</gene>
<keyword evidence="4" id="KW-1015">Disulfide bond</keyword>
<dbReference type="PANTHER" id="PTHR33353:SF34">
    <property type="entry name" value="ENDO-BETA-1,4-GLUCANASE D"/>
    <property type="match status" value="1"/>
</dbReference>
<evidence type="ECO:0000256" key="1">
    <source>
        <dbReference type="ARBA" id="ARBA00001973"/>
    </source>
</evidence>
<proteinExistence type="predicted"/>
<dbReference type="InterPro" id="IPR005103">
    <property type="entry name" value="AA9_LPMO"/>
</dbReference>
<evidence type="ECO:0000259" key="7">
    <source>
        <dbReference type="Pfam" id="PF03443"/>
    </source>
</evidence>
<comment type="caution">
    <text evidence="8">The sequence shown here is derived from an EMBL/GenBank/DDBJ whole genome shotgun (WGS) entry which is preliminary data.</text>
</comment>
<reference evidence="8" key="1">
    <citation type="journal article" date="2021" name="Nat. Commun.">
        <title>Genetic determinants of endophytism in the Arabidopsis root mycobiome.</title>
        <authorList>
            <person name="Mesny F."/>
            <person name="Miyauchi S."/>
            <person name="Thiergart T."/>
            <person name="Pickel B."/>
            <person name="Atanasova L."/>
            <person name="Karlsson M."/>
            <person name="Huettel B."/>
            <person name="Barry K.W."/>
            <person name="Haridas S."/>
            <person name="Chen C."/>
            <person name="Bauer D."/>
            <person name="Andreopoulos W."/>
            <person name="Pangilinan J."/>
            <person name="LaButti K."/>
            <person name="Riley R."/>
            <person name="Lipzen A."/>
            <person name="Clum A."/>
            <person name="Drula E."/>
            <person name="Henrissat B."/>
            <person name="Kohler A."/>
            <person name="Grigoriev I.V."/>
            <person name="Martin F.M."/>
            <person name="Hacquard S."/>
        </authorList>
    </citation>
    <scope>NUCLEOTIDE SEQUENCE</scope>
    <source>
        <strain evidence="8">MPI-SDFR-AT-0120</strain>
    </source>
</reference>
<evidence type="ECO:0000256" key="5">
    <source>
        <dbReference type="SAM" id="MobiDB-lite"/>
    </source>
</evidence>
<feature type="compositionally biased region" description="Low complexity" evidence="5">
    <location>
        <begin position="253"/>
        <end position="285"/>
    </location>
</feature>
<evidence type="ECO:0000313" key="9">
    <source>
        <dbReference type="Proteomes" id="UP000813461"/>
    </source>
</evidence>
<feature type="domain" description="Auxiliary Activity family 9 catalytic" evidence="7">
    <location>
        <begin position="21"/>
        <end position="235"/>
    </location>
</feature>
<dbReference type="GO" id="GO:0016787">
    <property type="term" value="F:hydrolase activity"/>
    <property type="evidence" value="ECO:0007669"/>
    <property type="project" value="UniProtKB-KW"/>
</dbReference>
<dbReference type="InterPro" id="IPR049892">
    <property type="entry name" value="AA9"/>
</dbReference>
<dbReference type="PANTHER" id="PTHR33353">
    <property type="entry name" value="PUTATIVE (AFU_ORTHOLOGUE AFUA_1G12560)-RELATED"/>
    <property type="match status" value="1"/>
</dbReference>
<dbReference type="Proteomes" id="UP000813461">
    <property type="component" value="Unassembled WGS sequence"/>
</dbReference>
<comment type="cofactor">
    <cofactor evidence="1">
        <name>Cu(2+)</name>
        <dbReference type="ChEBI" id="CHEBI:29036"/>
    </cofactor>
</comment>
<dbReference type="CDD" id="cd21175">
    <property type="entry name" value="LPMO_AA9"/>
    <property type="match status" value="1"/>
</dbReference>
<name>A0A8K0RH91_9PLEO</name>
<keyword evidence="9" id="KW-1185">Reference proteome</keyword>
<dbReference type="OrthoDB" id="4849160at2759"/>
<dbReference type="Gene3D" id="2.70.50.70">
    <property type="match status" value="1"/>
</dbReference>
<evidence type="ECO:0000256" key="6">
    <source>
        <dbReference type="SAM" id="SignalP"/>
    </source>
</evidence>
<keyword evidence="8" id="KW-0378">Hydrolase</keyword>
<keyword evidence="3" id="KW-0964">Secreted</keyword>
<feature type="chain" id="PRO_5035445707" evidence="6">
    <location>
        <begin position="21"/>
        <end position="351"/>
    </location>
</feature>
<protein>
    <submittedName>
        <fullName evidence="8">Glycosyl hydrolase family 61-domain-containing protein</fullName>
    </submittedName>
</protein>
<accession>A0A8K0RH91</accession>
<dbReference type="EMBL" id="JAGMVJ010000003">
    <property type="protein sequence ID" value="KAH7092578.1"/>
    <property type="molecule type" value="Genomic_DNA"/>
</dbReference>
<organism evidence="8 9">
    <name type="scientific">Paraphoma chrysanthemicola</name>
    <dbReference type="NCBI Taxonomy" id="798071"/>
    <lineage>
        <taxon>Eukaryota</taxon>
        <taxon>Fungi</taxon>
        <taxon>Dikarya</taxon>
        <taxon>Ascomycota</taxon>
        <taxon>Pezizomycotina</taxon>
        <taxon>Dothideomycetes</taxon>
        <taxon>Pleosporomycetidae</taxon>
        <taxon>Pleosporales</taxon>
        <taxon>Pleosporineae</taxon>
        <taxon>Phaeosphaeriaceae</taxon>
        <taxon>Paraphoma</taxon>
    </lineage>
</organism>
<feature type="signal peptide" evidence="6">
    <location>
        <begin position="1"/>
        <end position="20"/>
    </location>
</feature>
<feature type="region of interest" description="Disordered" evidence="5">
    <location>
        <begin position="248"/>
        <end position="319"/>
    </location>
</feature>
<evidence type="ECO:0000256" key="3">
    <source>
        <dbReference type="ARBA" id="ARBA00022525"/>
    </source>
</evidence>
<sequence length="351" mass="36100">MYKSITSLSAIAALAATATAHGTTTGVTIDGVFTGGFKLDYYYAKQNNGPIPEHIGWYAENLDNGFVEPNAFGTADIICHKAASPEGSSDSLAKVAAGGTVEFHWSAWPESHMGPVITYVAPYTGDIASVDKTTLKWAKIQEDGYADGAWAAVKMIKQNNTWPVTVPSTLAAGKYVFRHEIIALHGAGSANGAQNYPQCLNIEVTGSGTAVPEGVVGTELYTVQEEGIIFNPYAATIDYPIPGPKLWNGAGSGSSPTTPTTPTTPSNGTASAAPSASAPAASATPVEEEDTPVPSASAVATPVATPAPSAGAGGSSGDLPAEFTLETFIAWLEGKAAGSSSKARRHARSFF</sequence>